<comment type="function">
    <text evidence="7">Catalyzes the attachment of glutamate to tRNA(Glu) in a two-step reaction: glutamate is first activated by ATP to form Glu-AMP and then transferred to the acceptor end of tRNA(Glu).</text>
</comment>
<evidence type="ECO:0000256" key="1">
    <source>
        <dbReference type="ARBA" id="ARBA00007894"/>
    </source>
</evidence>
<evidence type="ECO:0000259" key="9">
    <source>
        <dbReference type="Pfam" id="PF19269"/>
    </source>
</evidence>
<dbReference type="InterPro" id="IPR045462">
    <property type="entry name" value="aa-tRNA-synth_I_cd-bd"/>
</dbReference>
<dbReference type="HAMAP" id="MF_00022">
    <property type="entry name" value="Glu_tRNA_synth_type1"/>
    <property type="match status" value="1"/>
</dbReference>
<name>A0A1M5A965_9THEO</name>
<feature type="short sequence motif" description="'KMSKS' region" evidence="7">
    <location>
        <begin position="251"/>
        <end position="255"/>
    </location>
</feature>
<dbReference type="Proteomes" id="UP000184088">
    <property type="component" value="Unassembled WGS sequence"/>
</dbReference>
<dbReference type="InterPro" id="IPR033910">
    <property type="entry name" value="GluRS_core"/>
</dbReference>
<dbReference type="GO" id="GO:0006424">
    <property type="term" value="P:glutamyl-tRNA aminoacylation"/>
    <property type="evidence" value="ECO:0007669"/>
    <property type="project" value="UniProtKB-UniRule"/>
</dbReference>
<dbReference type="STRING" id="1121256.SAMN02746089_01594"/>
<protein>
    <recommendedName>
        <fullName evidence="7">Glutamate--tRNA ligase</fullName>
        <ecNumber evidence="7">6.1.1.17</ecNumber>
    </recommendedName>
    <alternativeName>
        <fullName evidence="7">Glutamyl-tRNA synthetase</fullName>
        <shortName evidence="7">GluRS</shortName>
    </alternativeName>
</protein>
<dbReference type="SUPFAM" id="SSF52374">
    <property type="entry name" value="Nucleotidylyl transferase"/>
    <property type="match status" value="1"/>
</dbReference>
<dbReference type="InterPro" id="IPR004527">
    <property type="entry name" value="Glu-tRNA-ligase_bac/mito"/>
</dbReference>
<dbReference type="EC" id="6.1.1.17" evidence="7"/>
<dbReference type="AlphaFoldDB" id="A0A1M5A965"/>
<keyword evidence="7" id="KW-0963">Cytoplasm</keyword>
<evidence type="ECO:0000313" key="10">
    <source>
        <dbReference type="EMBL" id="SHF26838.1"/>
    </source>
</evidence>
<comment type="caution">
    <text evidence="7">Lacks conserved residue(s) required for the propagation of feature annotation.</text>
</comment>
<dbReference type="InterPro" id="IPR020058">
    <property type="entry name" value="Glu/Gln-tRNA-synth_Ib_cat-dom"/>
</dbReference>
<organism evidence="10 11">
    <name type="scientific">Caldanaerobius fijiensis DSM 17918</name>
    <dbReference type="NCBI Taxonomy" id="1121256"/>
    <lineage>
        <taxon>Bacteria</taxon>
        <taxon>Bacillati</taxon>
        <taxon>Bacillota</taxon>
        <taxon>Clostridia</taxon>
        <taxon>Thermoanaerobacterales</taxon>
        <taxon>Thermoanaerobacteraceae</taxon>
        <taxon>Caldanaerobius</taxon>
    </lineage>
</organism>
<dbReference type="Pfam" id="PF00749">
    <property type="entry name" value="tRNA-synt_1c"/>
    <property type="match status" value="1"/>
</dbReference>
<comment type="catalytic activity">
    <reaction evidence="7">
        <text>tRNA(Glu) + L-glutamate + ATP = L-glutamyl-tRNA(Glu) + AMP + diphosphate</text>
        <dbReference type="Rhea" id="RHEA:23540"/>
        <dbReference type="Rhea" id="RHEA-COMP:9663"/>
        <dbReference type="Rhea" id="RHEA-COMP:9680"/>
        <dbReference type="ChEBI" id="CHEBI:29985"/>
        <dbReference type="ChEBI" id="CHEBI:30616"/>
        <dbReference type="ChEBI" id="CHEBI:33019"/>
        <dbReference type="ChEBI" id="CHEBI:78442"/>
        <dbReference type="ChEBI" id="CHEBI:78520"/>
        <dbReference type="ChEBI" id="CHEBI:456215"/>
        <dbReference type="EC" id="6.1.1.17"/>
    </reaction>
</comment>
<comment type="subunit">
    <text evidence="7">Monomer.</text>
</comment>
<dbReference type="NCBIfam" id="TIGR00464">
    <property type="entry name" value="gltX_bact"/>
    <property type="match status" value="1"/>
</dbReference>
<evidence type="ECO:0000259" key="8">
    <source>
        <dbReference type="Pfam" id="PF00749"/>
    </source>
</evidence>
<keyword evidence="4 7" id="KW-0067">ATP-binding</keyword>
<evidence type="ECO:0000256" key="3">
    <source>
        <dbReference type="ARBA" id="ARBA00022741"/>
    </source>
</evidence>
<dbReference type="InterPro" id="IPR049940">
    <property type="entry name" value="GluQ/Sye"/>
</dbReference>
<comment type="subcellular location">
    <subcellularLocation>
        <location evidence="7">Cytoplasm</location>
    </subcellularLocation>
</comment>
<dbReference type="GO" id="GO:0008270">
    <property type="term" value="F:zinc ion binding"/>
    <property type="evidence" value="ECO:0007669"/>
    <property type="project" value="InterPro"/>
</dbReference>
<evidence type="ECO:0000256" key="4">
    <source>
        <dbReference type="ARBA" id="ARBA00022840"/>
    </source>
</evidence>
<dbReference type="PRINTS" id="PR00987">
    <property type="entry name" value="TRNASYNTHGLU"/>
</dbReference>
<feature type="domain" description="Glutamyl/glutaminyl-tRNA synthetase class Ib catalytic" evidence="8">
    <location>
        <begin position="3"/>
        <end position="320"/>
    </location>
</feature>
<feature type="binding site" evidence="7">
    <location>
        <position position="254"/>
    </location>
    <ligand>
        <name>ATP</name>
        <dbReference type="ChEBI" id="CHEBI:30616"/>
    </ligand>
</feature>
<proteinExistence type="inferred from homology"/>
<feature type="short sequence motif" description="'HIGH' region" evidence="7">
    <location>
        <begin position="10"/>
        <end position="20"/>
    </location>
</feature>
<dbReference type="FunFam" id="3.40.50.620:FF:000045">
    <property type="entry name" value="Glutamate--tRNA ligase, mitochondrial"/>
    <property type="match status" value="1"/>
</dbReference>
<dbReference type="GO" id="GO:0000049">
    <property type="term" value="F:tRNA binding"/>
    <property type="evidence" value="ECO:0007669"/>
    <property type="project" value="InterPro"/>
</dbReference>
<comment type="similarity">
    <text evidence="1 7">Belongs to the class-I aminoacyl-tRNA synthetase family. Glutamate--tRNA ligase type 1 subfamily.</text>
</comment>
<dbReference type="InterPro" id="IPR008925">
    <property type="entry name" value="aa_tRNA-synth_I_cd-bd_sf"/>
</dbReference>
<dbReference type="EMBL" id="FQVH01000016">
    <property type="protein sequence ID" value="SHF26838.1"/>
    <property type="molecule type" value="Genomic_DNA"/>
</dbReference>
<keyword evidence="2 7" id="KW-0436">Ligase</keyword>
<accession>A0A1M5A965</accession>
<dbReference type="GO" id="GO:0005737">
    <property type="term" value="C:cytoplasm"/>
    <property type="evidence" value="ECO:0007669"/>
    <property type="project" value="UniProtKB-SubCell"/>
</dbReference>
<gene>
    <name evidence="7" type="primary">gltX</name>
    <name evidence="10" type="ORF">SAMN02746089_01594</name>
</gene>
<dbReference type="GO" id="GO:0004818">
    <property type="term" value="F:glutamate-tRNA ligase activity"/>
    <property type="evidence" value="ECO:0007669"/>
    <property type="project" value="UniProtKB-UniRule"/>
</dbReference>
<keyword evidence="6 7" id="KW-0030">Aminoacyl-tRNA synthetase</keyword>
<dbReference type="InterPro" id="IPR001412">
    <property type="entry name" value="aa-tRNA-synth_I_CS"/>
</dbReference>
<dbReference type="Gene3D" id="1.10.10.350">
    <property type="match status" value="1"/>
</dbReference>
<dbReference type="RefSeq" id="WP_073343710.1">
    <property type="nucleotide sequence ID" value="NZ_FQVH01000016.1"/>
</dbReference>
<dbReference type="InterPro" id="IPR014729">
    <property type="entry name" value="Rossmann-like_a/b/a_fold"/>
</dbReference>
<dbReference type="SUPFAM" id="SSF48163">
    <property type="entry name" value="An anticodon-binding domain of class I aminoacyl-tRNA synthetases"/>
    <property type="match status" value="1"/>
</dbReference>
<dbReference type="CDD" id="cd00808">
    <property type="entry name" value="GluRS_core"/>
    <property type="match status" value="1"/>
</dbReference>
<dbReference type="Gene3D" id="3.40.50.620">
    <property type="entry name" value="HUPs"/>
    <property type="match status" value="1"/>
</dbReference>
<keyword evidence="11" id="KW-1185">Reference proteome</keyword>
<dbReference type="GO" id="GO:0005524">
    <property type="term" value="F:ATP binding"/>
    <property type="evidence" value="ECO:0007669"/>
    <property type="project" value="UniProtKB-UniRule"/>
</dbReference>
<keyword evidence="3 7" id="KW-0547">Nucleotide-binding</keyword>
<evidence type="ECO:0000256" key="2">
    <source>
        <dbReference type="ARBA" id="ARBA00022598"/>
    </source>
</evidence>
<evidence type="ECO:0000313" key="11">
    <source>
        <dbReference type="Proteomes" id="UP000184088"/>
    </source>
</evidence>
<keyword evidence="5 7" id="KW-0648">Protein biosynthesis</keyword>
<dbReference type="PANTHER" id="PTHR43311:SF2">
    <property type="entry name" value="GLUTAMATE--TRNA LIGASE, MITOCHONDRIAL-RELATED"/>
    <property type="match status" value="1"/>
</dbReference>
<dbReference type="PANTHER" id="PTHR43311">
    <property type="entry name" value="GLUTAMATE--TRNA LIGASE"/>
    <property type="match status" value="1"/>
</dbReference>
<dbReference type="OrthoDB" id="9807503at2"/>
<evidence type="ECO:0000256" key="5">
    <source>
        <dbReference type="ARBA" id="ARBA00022917"/>
    </source>
</evidence>
<dbReference type="InterPro" id="IPR020751">
    <property type="entry name" value="aa-tRNA-synth_I_codon-bd_sub2"/>
</dbReference>
<evidence type="ECO:0000256" key="7">
    <source>
        <dbReference type="HAMAP-Rule" id="MF_00022"/>
    </source>
</evidence>
<dbReference type="PROSITE" id="PS00178">
    <property type="entry name" value="AA_TRNA_LIGASE_I"/>
    <property type="match status" value="1"/>
</dbReference>
<evidence type="ECO:0000256" key="6">
    <source>
        <dbReference type="ARBA" id="ARBA00023146"/>
    </source>
</evidence>
<sequence>MAEVRTRFAPSPTGYMHIGNLRTALYAYLIARKNNGKFILRIEDTDQERYVEGAVDVIYNTLKLVGLQYDEGPDIGGAYGPYIQSQRKNIYAEYAKKLIDLGGAYYCFCSKERLEALREECKKKGIPFKYDGHCRNISKEEAEERIKKGEQYVIRQKIPMTGRTGFHDEVYGDITVSNDTLDDNILIKSDGMPTYNFAHVIDDHLMGITHVVRGSEYLSSTPKYVLLYKAFGWDIPVYIHLPLIVRPDGKKLSKREGDASFEDFYEKGYLKEAIINYIALLGWSPGTDEEIFSLKELEQRFSIEGLNKSPAVFDINKLRWMNGEYIRRMSLEQFNEAAMPYYKKVIKRQNIDFMKLSSLLHTRTEVLSEIPENIDFIEELPDYDVNMYVHKKMRTDLKNSLEHLKKAYEVLQDVQEWDDEHIHDALFKLIQELGVKNGQVLWPIRTAVSGKQFTPGGAIELSSLLGKEETLRRIKIGIDKLSNV</sequence>
<feature type="domain" description="Aminoacyl-tRNA synthetase class I anticodon-binding" evidence="9">
    <location>
        <begin position="334"/>
        <end position="478"/>
    </location>
</feature>
<dbReference type="InterPro" id="IPR000924">
    <property type="entry name" value="Glu/Gln-tRNA-synth"/>
</dbReference>
<dbReference type="Pfam" id="PF19269">
    <property type="entry name" value="Anticodon_2"/>
    <property type="match status" value="1"/>
</dbReference>
<reference evidence="10 11" key="1">
    <citation type="submission" date="2016-11" db="EMBL/GenBank/DDBJ databases">
        <authorList>
            <person name="Jaros S."/>
            <person name="Januszkiewicz K."/>
            <person name="Wedrychowicz H."/>
        </authorList>
    </citation>
    <scope>NUCLEOTIDE SEQUENCE [LARGE SCALE GENOMIC DNA]</scope>
    <source>
        <strain evidence="10 11">DSM 17918</strain>
    </source>
</reference>